<dbReference type="AlphaFoldDB" id="A0AAE3ZPE7"/>
<feature type="compositionally biased region" description="Pro residues" evidence="1">
    <location>
        <begin position="54"/>
        <end position="69"/>
    </location>
</feature>
<evidence type="ECO:0000313" key="2">
    <source>
        <dbReference type="EMBL" id="MDR7323658.1"/>
    </source>
</evidence>
<proteinExistence type="predicted"/>
<dbReference type="Proteomes" id="UP001183629">
    <property type="component" value="Unassembled WGS sequence"/>
</dbReference>
<name>A0AAE3ZPE7_9ACTN</name>
<feature type="region of interest" description="Disordered" evidence="1">
    <location>
        <begin position="15"/>
        <end position="69"/>
    </location>
</feature>
<gene>
    <name evidence="2" type="ORF">J2S44_003908</name>
</gene>
<comment type="caution">
    <text evidence="2">The sequence shown here is derived from an EMBL/GenBank/DDBJ whole genome shotgun (WGS) entry which is preliminary data.</text>
</comment>
<keyword evidence="3" id="KW-1185">Reference proteome</keyword>
<organism evidence="2 3">
    <name type="scientific">Catenuloplanes niger</name>
    <dbReference type="NCBI Taxonomy" id="587534"/>
    <lineage>
        <taxon>Bacteria</taxon>
        <taxon>Bacillati</taxon>
        <taxon>Actinomycetota</taxon>
        <taxon>Actinomycetes</taxon>
        <taxon>Micromonosporales</taxon>
        <taxon>Micromonosporaceae</taxon>
        <taxon>Catenuloplanes</taxon>
    </lineage>
</organism>
<protein>
    <submittedName>
        <fullName evidence="2">Uncharacterized protein</fullName>
    </submittedName>
</protein>
<accession>A0AAE3ZPE7</accession>
<sequence>MSMLLSNLRDALRQIRPEPDGYERGYIGRHRAPEEPDEAPTTMLPPITISTPIIPGPLPVPSPRTAPAT</sequence>
<evidence type="ECO:0000313" key="3">
    <source>
        <dbReference type="Proteomes" id="UP001183629"/>
    </source>
</evidence>
<reference evidence="2 3" key="1">
    <citation type="submission" date="2023-07" db="EMBL/GenBank/DDBJ databases">
        <title>Sequencing the genomes of 1000 actinobacteria strains.</title>
        <authorList>
            <person name="Klenk H.-P."/>
        </authorList>
    </citation>
    <scope>NUCLEOTIDE SEQUENCE [LARGE SCALE GENOMIC DNA]</scope>
    <source>
        <strain evidence="2 3">DSM 44711</strain>
    </source>
</reference>
<evidence type="ECO:0000256" key="1">
    <source>
        <dbReference type="SAM" id="MobiDB-lite"/>
    </source>
</evidence>
<dbReference type="EMBL" id="JAVDYC010000001">
    <property type="protein sequence ID" value="MDR7323658.1"/>
    <property type="molecule type" value="Genomic_DNA"/>
</dbReference>
<feature type="compositionally biased region" description="Low complexity" evidence="1">
    <location>
        <begin position="40"/>
        <end position="53"/>
    </location>
</feature>
<dbReference type="RefSeq" id="WP_310415904.1">
    <property type="nucleotide sequence ID" value="NZ_JAVDYC010000001.1"/>
</dbReference>